<dbReference type="AlphaFoldDB" id="A0A923IVV6"/>
<protein>
    <submittedName>
        <fullName evidence="9">Simple sugar transport system permease protein</fullName>
    </submittedName>
</protein>
<keyword evidence="10" id="KW-1185">Reference proteome</keyword>
<evidence type="ECO:0000256" key="8">
    <source>
        <dbReference type="SAM" id="Phobius"/>
    </source>
</evidence>
<evidence type="ECO:0000256" key="5">
    <source>
        <dbReference type="ARBA" id="ARBA00022692"/>
    </source>
</evidence>
<comment type="caution">
    <text evidence="9">The sequence shown here is derived from an EMBL/GenBank/DDBJ whole genome shotgun (WGS) entry which is preliminary data.</text>
</comment>
<evidence type="ECO:0000313" key="9">
    <source>
        <dbReference type="EMBL" id="MBB6333547.1"/>
    </source>
</evidence>
<dbReference type="PANTHER" id="PTHR32196:SF21">
    <property type="entry name" value="ABC TRANSPORTER PERMEASE PROTEIN YPHD-RELATED"/>
    <property type="match status" value="1"/>
</dbReference>
<feature type="transmembrane region" description="Helical" evidence="8">
    <location>
        <begin position="237"/>
        <end position="256"/>
    </location>
</feature>
<evidence type="ECO:0000256" key="3">
    <source>
        <dbReference type="ARBA" id="ARBA00022475"/>
    </source>
</evidence>
<evidence type="ECO:0000256" key="2">
    <source>
        <dbReference type="ARBA" id="ARBA00022448"/>
    </source>
</evidence>
<dbReference type="RefSeq" id="WP_184451258.1">
    <property type="nucleotide sequence ID" value="NZ_JACHMK010000001.1"/>
</dbReference>
<feature type="transmembrane region" description="Helical" evidence="8">
    <location>
        <begin position="262"/>
        <end position="281"/>
    </location>
</feature>
<accession>A0A923IVV6</accession>
<name>A0A923IVV6_9ACTO</name>
<evidence type="ECO:0000313" key="10">
    <source>
        <dbReference type="Proteomes" id="UP000617426"/>
    </source>
</evidence>
<reference evidence="9" key="1">
    <citation type="submission" date="2020-08" db="EMBL/GenBank/DDBJ databases">
        <title>Sequencing the genomes of 1000 actinobacteria strains.</title>
        <authorList>
            <person name="Klenk H.-P."/>
        </authorList>
    </citation>
    <scope>NUCLEOTIDE SEQUENCE</scope>
    <source>
        <strain evidence="9">DSM 10695</strain>
    </source>
</reference>
<comment type="subcellular location">
    <subcellularLocation>
        <location evidence="1">Cell membrane</location>
        <topology evidence="1">Multi-pass membrane protein</topology>
    </subcellularLocation>
</comment>
<keyword evidence="6 8" id="KW-1133">Transmembrane helix</keyword>
<dbReference type="CDD" id="cd06579">
    <property type="entry name" value="TM_PBP1_transp_AraH_like"/>
    <property type="match status" value="1"/>
</dbReference>
<keyword evidence="3" id="KW-1003">Cell membrane</keyword>
<feature type="transmembrane region" description="Helical" evidence="8">
    <location>
        <begin position="141"/>
        <end position="161"/>
    </location>
</feature>
<dbReference type="GO" id="GO:0022857">
    <property type="term" value="F:transmembrane transporter activity"/>
    <property type="evidence" value="ECO:0007669"/>
    <property type="project" value="InterPro"/>
</dbReference>
<gene>
    <name evidence="9" type="ORF">HD592_000112</name>
</gene>
<dbReference type="GO" id="GO:0005886">
    <property type="term" value="C:plasma membrane"/>
    <property type="evidence" value="ECO:0007669"/>
    <property type="project" value="UniProtKB-SubCell"/>
</dbReference>
<proteinExistence type="predicted"/>
<dbReference type="Proteomes" id="UP000617426">
    <property type="component" value="Unassembled WGS sequence"/>
</dbReference>
<sequence>MSTSTTPARKRISMPSFLAKDTYMTRLVLILVLLLIFFAIVRPGPFFALRTWQSMAIQFPEFGLMALGVMLTMFTGGIDLSAVSIANVTSICTALVLRAMLTGDANASSMGMAVLIAVAIALIVGSVFGAFNGFLVSVLRIPPILATLGTMELFGGIAIILTEGKPVSGIPDAYGAVFAARLGFIPMPLIIFIVCATIVGLILTLTGFGTKILLIGANETAAHFSGLKIRSLLMRTYMLSGIMGAMAGLVMLANYNSAKADYGASYTLLTVLIAVLGGVNPNGGKGRIAGVILAVVMLQVLSSGLNMFPNISNFYRALIWGGVLLVVICANEMKGRNPLARFLPGRKN</sequence>
<keyword evidence="4" id="KW-0997">Cell inner membrane</keyword>
<keyword evidence="5 8" id="KW-0812">Transmembrane</keyword>
<feature type="transmembrane region" description="Helical" evidence="8">
    <location>
        <begin position="288"/>
        <end position="308"/>
    </location>
</feature>
<organism evidence="9 10">
    <name type="scientific">Schaalia hyovaginalis</name>
    <dbReference type="NCBI Taxonomy" id="29316"/>
    <lineage>
        <taxon>Bacteria</taxon>
        <taxon>Bacillati</taxon>
        <taxon>Actinomycetota</taxon>
        <taxon>Actinomycetes</taxon>
        <taxon>Actinomycetales</taxon>
        <taxon>Actinomycetaceae</taxon>
        <taxon>Schaalia</taxon>
    </lineage>
</organism>
<evidence type="ECO:0000256" key="6">
    <source>
        <dbReference type="ARBA" id="ARBA00022989"/>
    </source>
</evidence>
<evidence type="ECO:0000256" key="4">
    <source>
        <dbReference type="ARBA" id="ARBA00022519"/>
    </source>
</evidence>
<keyword evidence="2" id="KW-0813">Transport</keyword>
<keyword evidence="7 8" id="KW-0472">Membrane</keyword>
<evidence type="ECO:0000256" key="1">
    <source>
        <dbReference type="ARBA" id="ARBA00004651"/>
    </source>
</evidence>
<dbReference type="EMBL" id="JACHMK010000001">
    <property type="protein sequence ID" value="MBB6333547.1"/>
    <property type="molecule type" value="Genomic_DNA"/>
</dbReference>
<keyword evidence="9" id="KW-0762">Sugar transport</keyword>
<dbReference type="InterPro" id="IPR001851">
    <property type="entry name" value="ABC_transp_permease"/>
</dbReference>
<feature type="transmembrane region" description="Helical" evidence="8">
    <location>
        <begin position="113"/>
        <end position="135"/>
    </location>
</feature>
<dbReference type="PANTHER" id="PTHR32196">
    <property type="entry name" value="ABC TRANSPORTER PERMEASE PROTEIN YPHD-RELATED-RELATED"/>
    <property type="match status" value="1"/>
</dbReference>
<dbReference type="Pfam" id="PF02653">
    <property type="entry name" value="BPD_transp_2"/>
    <property type="match status" value="1"/>
</dbReference>
<evidence type="ECO:0000256" key="7">
    <source>
        <dbReference type="ARBA" id="ARBA00023136"/>
    </source>
</evidence>